<dbReference type="PROSITE" id="PS50096">
    <property type="entry name" value="IQ"/>
    <property type="match status" value="1"/>
</dbReference>
<feature type="disulfide bond" evidence="5">
    <location>
        <begin position="59"/>
        <end position="76"/>
    </location>
</feature>
<dbReference type="Proteomes" id="UP001558632">
    <property type="component" value="Unassembled WGS sequence"/>
</dbReference>
<keyword evidence="11" id="KW-1185">Reference proteome</keyword>
<feature type="disulfide bond" evidence="5">
    <location>
        <begin position="78"/>
        <end position="87"/>
    </location>
</feature>
<comment type="subcellular location">
    <subcellularLocation>
        <location evidence="1">Membrane</location>
        <topology evidence="1">Multi-pass membrane protein</topology>
    </subcellularLocation>
</comment>
<dbReference type="InterPro" id="IPR005821">
    <property type="entry name" value="Ion_trans_dom"/>
</dbReference>
<keyword evidence="5" id="KW-1015">Disulfide bond</keyword>
<dbReference type="EMBL" id="JBEUSY010000254">
    <property type="protein sequence ID" value="KAL1240664.1"/>
    <property type="molecule type" value="Genomic_DNA"/>
</dbReference>
<dbReference type="PROSITE" id="PS50026">
    <property type="entry name" value="EGF_3"/>
    <property type="match status" value="1"/>
</dbReference>
<protein>
    <submittedName>
        <fullName evidence="10">Potassium voltage-gated channel subfamily KQT member</fullName>
    </submittedName>
</protein>
<dbReference type="InterPro" id="IPR000742">
    <property type="entry name" value="EGF"/>
</dbReference>
<evidence type="ECO:0000313" key="10">
    <source>
        <dbReference type="EMBL" id="KAL1240664.1"/>
    </source>
</evidence>
<evidence type="ECO:0000256" key="8">
    <source>
        <dbReference type="SAM" id="SignalP"/>
    </source>
</evidence>
<dbReference type="Gene3D" id="2.10.25.10">
    <property type="entry name" value="Laminin"/>
    <property type="match status" value="1"/>
</dbReference>
<accession>A0ABR3KL85</accession>
<sequence>MCIFRNFKKILLSLATLTLISKAEILPELSGVNAINTNEHTKDYYKLSFMTDVCTENHCHNGGTCIVQTIPVPFYCKCPWAYGGVLCEEKSVALYLVIAAGIEAIIILALLTAVIFLCCRIKKIVQKNSSIPSFSDKHQWSVQKIFQIYIRMNFPKGTACLQNCKYQDHKLYNLNWVWCKLNEKERKTADAAAEQAPSEGHPVDLVPVFRMSETRDAHRRPLGRLRGGGRLVVVLFAIELTLVVYFLGEILLRLWVIGIDHRFRGWRGKLRYMSSVNSLVDLTILATTLLLCHVLDPRNRQWSDDRQELQNLIFVHLLRFLHLDRSGYTWNLLKRLFLLHRVELIAAAFLGSLTLLCIATVLAWWQSTNDRHRLLEDDNSNFPSAFYLTVVMYTTIGYGDYTPDGWFGKVFTSVMCWLAVNLLGLVSSVLGVGLALLVQDKKLQKRRRQHIPIAATVLQTFWRAHLVGRRFDQLTVVRRELLPKLIRYDTEAAPLRPNASEWSLFHQWQHSVDRPSAWKRSFSKLNLRIRNPTDEADSTPTTTKQDESSGGSGELKPVFYAASTSGSSPDLSTGRPTKPPPNPKRTMAQYKIALTFLCYLRFSASKQSFKRSKQSADLVDMSVKMNESETIQLARLVNLQQKLEMSLGTGAARPEMSVSQRLGRLQHTVLSLHKQTDAVKSALQTIRDRLKGTDRQCE</sequence>
<evidence type="ECO:0000256" key="3">
    <source>
        <dbReference type="ARBA" id="ARBA00022989"/>
    </source>
</evidence>
<dbReference type="Gene3D" id="1.10.287.70">
    <property type="match status" value="1"/>
</dbReference>
<evidence type="ECO:0000256" key="1">
    <source>
        <dbReference type="ARBA" id="ARBA00004141"/>
    </source>
</evidence>
<proteinExistence type="predicted"/>
<feature type="transmembrane region" description="Helical" evidence="7">
    <location>
        <begin position="410"/>
        <end position="438"/>
    </location>
</feature>
<evidence type="ECO:0000313" key="11">
    <source>
        <dbReference type="Proteomes" id="UP001558632"/>
    </source>
</evidence>
<comment type="caution">
    <text evidence="10">The sequence shown here is derived from an EMBL/GenBank/DDBJ whole genome shotgun (WGS) entry which is preliminary data.</text>
</comment>
<feature type="compositionally biased region" description="Polar residues" evidence="6">
    <location>
        <begin position="562"/>
        <end position="571"/>
    </location>
</feature>
<feature type="chain" id="PRO_5045280573" evidence="8">
    <location>
        <begin position="24"/>
        <end position="698"/>
    </location>
</feature>
<feature type="region of interest" description="Disordered" evidence="6">
    <location>
        <begin position="529"/>
        <end position="584"/>
    </location>
</feature>
<feature type="transmembrane region" description="Helical" evidence="7">
    <location>
        <begin position="344"/>
        <end position="365"/>
    </location>
</feature>
<keyword evidence="5" id="KW-0245">EGF-like domain</keyword>
<evidence type="ECO:0000256" key="6">
    <source>
        <dbReference type="SAM" id="MobiDB-lite"/>
    </source>
</evidence>
<dbReference type="SUPFAM" id="SSF57196">
    <property type="entry name" value="EGF/Laminin"/>
    <property type="match status" value="1"/>
</dbReference>
<name>A0ABR3KL85_TRISP</name>
<keyword evidence="2 7" id="KW-0812">Transmembrane</keyword>
<evidence type="ECO:0000256" key="5">
    <source>
        <dbReference type="PROSITE-ProRule" id="PRU00076"/>
    </source>
</evidence>
<dbReference type="PANTHER" id="PTHR47735:SF9">
    <property type="entry name" value="POTASSIUM VOLTAGE-GATED CHANNEL SUBFAMILY KQT MEMBER 4-LIKE ISOFORM X1"/>
    <property type="match status" value="1"/>
</dbReference>
<keyword evidence="8" id="KW-0732">Signal</keyword>
<feature type="transmembrane region" description="Helical" evidence="7">
    <location>
        <begin position="92"/>
        <end position="119"/>
    </location>
</feature>
<dbReference type="PANTHER" id="PTHR47735">
    <property type="entry name" value="POTASSIUM VOLTAGE-GATED CHANNEL SUBFAMILY KQT MEMBER 4"/>
    <property type="match status" value="1"/>
</dbReference>
<dbReference type="SUPFAM" id="SSF81324">
    <property type="entry name" value="Voltage-gated potassium channels"/>
    <property type="match status" value="1"/>
</dbReference>
<keyword evidence="4 7" id="KW-0472">Membrane</keyword>
<gene>
    <name evidence="10" type="ORF">TSPI_02709</name>
</gene>
<feature type="signal peptide" evidence="8">
    <location>
        <begin position="1"/>
        <end position="23"/>
    </location>
</feature>
<feature type="transmembrane region" description="Helical" evidence="7">
    <location>
        <begin position="276"/>
        <end position="295"/>
    </location>
</feature>
<dbReference type="CDD" id="cd00054">
    <property type="entry name" value="EGF_CA"/>
    <property type="match status" value="1"/>
</dbReference>
<dbReference type="PROSITE" id="PS00022">
    <property type="entry name" value="EGF_1"/>
    <property type="match status" value="1"/>
</dbReference>
<dbReference type="Pfam" id="PF00520">
    <property type="entry name" value="Ion_trans"/>
    <property type="match status" value="1"/>
</dbReference>
<feature type="transmembrane region" description="Helical" evidence="7">
    <location>
        <begin position="231"/>
        <end position="256"/>
    </location>
</feature>
<evidence type="ECO:0000256" key="7">
    <source>
        <dbReference type="SAM" id="Phobius"/>
    </source>
</evidence>
<evidence type="ECO:0000259" key="9">
    <source>
        <dbReference type="PROSITE" id="PS50026"/>
    </source>
</evidence>
<dbReference type="InterPro" id="IPR003937">
    <property type="entry name" value="K_chnl_volt-dep_KCNQ"/>
</dbReference>
<keyword evidence="3 7" id="KW-1133">Transmembrane helix</keyword>
<comment type="caution">
    <text evidence="5">Lacks conserved residue(s) required for the propagation of feature annotation.</text>
</comment>
<reference evidence="10 11" key="1">
    <citation type="submission" date="2024-07" db="EMBL/GenBank/DDBJ databases">
        <title>Enhanced genomic and transcriptomic resources for Trichinella pseudospiralis and T. spiralis underpin the discovery of pronounced molecular differences between stages and species.</title>
        <authorList>
            <person name="Pasi K.K."/>
            <person name="La Rosa G."/>
            <person name="Gomez-Morales M.A."/>
            <person name="Tosini F."/>
            <person name="Sumanam S."/>
            <person name="Young N.D."/>
            <person name="Chang B.C."/>
            <person name="Robin G.B."/>
        </authorList>
    </citation>
    <scope>NUCLEOTIDE SEQUENCE [LARGE SCALE GENOMIC DNA]</scope>
    <source>
        <strain evidence="10">ISS534</strain>
    </source>
</reference>
<feature type="domain" description="EGF-like" evidence="9">
    <location>
        <begin position="50"/>
        <end position="88"/>
    </location>
</feature>
<organism evidence="10 11">
    <name type="scientific">Trichinella spiralis</name>
    <name type="common">Trichina worm</name>
    <dbReference type="NCBI Taxonomy" id="6334"/>
    <lineage>
        <taxon>Eukaryota</taxon>
        <taxon>Metazoa</taxon>
        <taxon>Ecdysozoa</taxon>
        <taxon>Nematoda</taxon>
        <taxon>Enoplea</taxon>
        <taxon>Dorylaimia</taxon>
        <taxon>Trichinellida</taxon>
        <taxon>Trichinellidae</taxon>
        <taxon>Trichinella</taxon>
    </lineage>
</organism>
<evidence type="ECO:0000256" key="4">
    <source>
        <dbReference type="ARBA" id="ARBA00023136"/>
    </source>
</evidence>
<dbReference type="PRINTS" id="PR01459">
    <property type="entry name" value="KCNQCHANNEL"/>
</dbReference>
<evidence type="ECO:0000256" key="2">
    <source>
        <dbReference type="ARBA" id="ARBA00022692"/>
    </source>
</evidence>